<feature type="transmembrane region" description="Helical" evidence="5">
    <location>
        <begin position="84"/>
        <end position="106"/>
    </location>
</feature>
<feature type="transmembrane region" description="Helical" evidence="5">
    <location>
        <begin position="232"/>
        <end position="255"/>
    </location>
</feature>
<name>A0AA39I8N3_9BILA</name>
<feature type="transmembrane region" description="Helical" evidence="5">
    <location>
        <begin position="565"/>
        <end position="584"/>
    </location>
</feature>
<dbReference type="PANTHER" id="PTHR23360">
    <property type="entry name" value="G-PROTEIN COUPLED RECEPTORS FAMILY 1 PROFILE DOMAIN-CONTAINING PROTEIN-RELATED"/>
    <property type="match status" value="1"/>
</dbReference>
<feature type="transmembrane region" description="Helical" evidence="5">
    <location>
        <begin position="386"/>
        <end position="408"/>
    </location>
</feature>
<feature type="transmembrane region" description="Helical" evidence="5">
    <location>
        <begin position="343"/>
        <end position="366"/>
    </location>
</feature>
<dbReference type="Pfam" id="PF10320">
    <property type="entry name" value="7TM_GPCR_Srsx"/>
    <property type="match status" value="1"/>
</dbReference>
<sequence length="637" mass="73025">MGNSQFIFNAYGFLILGIFLILFNLPVLIVVVCAKKLRNQYGVVIMSLVNGFLSGMTGIAYGVFRLALFGQGRENDMVSLAECMYNPLTFFLLWTFPMIGIGLFINSIDRLLVISFPLSYFNYNTRVVVVLNIVALVVNAGIVFVAVYGTLNGSQAGKMINIFCSHNDLFTVEMFILLASIRCFFATMSVLLMFVVLVLFMKQNKITTKLAFHTEESIQKFKARQMNYTKTMLLSCIATIVLFLIPALFAIVARAGFVNVSGHVSTWTRFISFFDSFNIAFLLFYRQSDIRWRLYRLVNITAAMEVQYYINSYGFLILGILLVLFNLPVVVVVCHSKKLRNQYGVLIISLLNGLLSGLVSAGYGIFRLVLFAIGRDDEMITVEQCFYNPLSFFYLWTFPMMGLGLLLNSVDRLLVISFPLSYFRFNAKVVLLLNIIALVVNSGIVFIATYFTIHTRSMIRVDVFCNQNEVYSENIYIFLAVIRTIFASLAVFLMVIVLIIFVKQNRIRMKRAFHTDDTIKRFRMRQMNYTKTMLISCIATIGLYIIPSIVNVLERFLHMSDHTATWMRFISFFNSFNIAILLIYRQQDIRWRLCRIVNCLFRRKLLNVSTIESTNADMSRAAAPYTQTRTTTIRRPS</sequence>
<feature type="transmembrane region" description="Helical" evidence="5">
    <location>
        <begin position="429"/>
        <end position="453"/>
    </location>
</feature>
<evidence type="ECO:0000256" key="1">
    <source>
        <dbReference type="ARBA" id="ARBA00004370"/>
    </source>
</evidence>
<dbReference type="AlphaFoldDB" id="A0AA39I8N3"/>
<dbReference type="EMBL" id="JAUCMV010000002">
    <property type="protein sequence ID" value="KAK0419006.1"/>
    <property type="molecule type" value="Genomic_DNA"/>
</dbReference>
<feature type="transmembrane region" description="Helical" evidence="5">
    <location>
        <begin position="267"/>
        <end position="285"/>
    </location>
</feature>
<evidence type="ECO:0000313" key="8">
    <source>
        <dbReference type="Proteomes" id="UP001175271"/>
    </source>
</evidence>
<dbReference type="Proteomes" id="UP001175271">
    <property type="component" value="Unassembled WGS sequence"/>
</dbReference>
<dbReference type="InterPro" id="IPR019424">
    <property type="entry name" value="7TM_GPCR_Srsx"/>
</dbReference>
<feature type="transmembrane region" description="Helical" evidence="5">
    <location>
        <begin position="475"/>
        <end position="502"/>
    </location>
</feature>
<feature type="domain" description="G-protein coupled receptors family 1 profile" evidence="6">
    <location>
        <begin position="325"/>
        <end position="582"/>
    </location>
</feature>
<dbReference type="PROSITE" id="PS50262">
    <property type="entry name" value="G_PROTEIN_RECEP_F1_2"/>
    <property type="match status" value="1"/>
</dbReference>
<feature type="transmembrane region" description="Helical" evidence="5">
    <location>
        <begin position="316"/>
        <end position="336"/>
    </location>
</feature>
<evidence type="ECO:0000313" key="7">
    <source>
        <dbReference type="EMBL" id="KAK0419006.1"/>
    </source>
</evidence>
<organism evidence="7 8">
    <name type="scientific">Steinernema hermaphroditum</name>
    <dbReference type="NCBI Taxonomy" id="289476"/>
    <lineage>
        <taxon>Eukaryota</taxon>
        <taxon>Metazoa</taxon>
        <taxon>Ecdysozoa</taxon>
        <taxon>Nematoda</taxon>
        <taxon>Chromadorea</taxon>
        <taxon>Rhabditida</taxon>
        <taxon>Tylenchina</taxon>
        <taxon>Panagrolaimomorpha</taxon>
        <taxon>Strongyloidoidea</taxon>
        <taxon>Steinernematidae</taxon>
        <taxon>Steinernema</taxon>
    </lineage>
</organism>
<gene>
    <name evidence="7" type="ORF">QR680_013901</name>
</gene>
<evidence type="ECO:0000256" key="2">
    <source>
        <dbReference type="ARBA" id="ARBA00022692"/>
    </source>
</evidence>
<comment type="subcellular location">
    <subcellularLocation>
        <location evidence="1">Membrane</location>
    </subcellularLocation>
</comment>
<evidence type="ECO:0000259" key="6">
    <source>
        <dbReference type="PROSITE" id="PS50262"/>
    </source>
</evidence>
<feature type="transmembrane region" description="Helical" evidence="5">
    <location>
        <begin position="6"/>
        <end position="34"/>
    </location>
</feature>
<accession>A0AA39I8N3</accession>
<reference evidence="7" key="1">
    <citation type="submission" date="2023-06" db="EMBL/GenBank/DDBJ databases">
        <title>Genomic analysis of the entomopathogenic nematode Steinernema hermaphroditum.</title>
        <authorList>
            <person name="Schwarz E.M."/>
            <person name="Heppert J.K."/>
            <person name="Baniya A."/>
            <person name="Schwartz H.T."/>
            <person name="Tan C.-H."/>
            <person name="Antoshechkin I."/>
            <person name="Sternberg P.W."/>
            <person name="Goodrich-Blair H."/>
            <person name="Dillman A.R."/>
        </authorList>
    </citation>
    <scope>NUCLEOTIDE SEQUENCE</scope>
    <source>
        <strain evidence="7">PS9179</strain>
        <tissue evidence="7">Whole animal</tissue>
    </source>
</reference>
<keyword evidence="4 5" id="KW-0472">Membrane</keyword>
<evidence type="ECO:0000256" key="5">
    <source>
        <dbReference type="SAM" id="Phobius"/>
    </source>
</evidence>
<feature type="transmembrane region" description="Helical" evidence="5">
    <location>
        <begin position="127"/>
        <end position="149"/>
    </location>
</feature>
<evidence type="ECO:0000256" key="4">
    <source>
        <dbReference type="ARBA" id="ARBA00023136"/>
    </source>
</evidence>
<dbReference type="InterPro" id="IPR047130">
    <property type="entry name" value="7TM_GPCR_Srsx_nematod"/>
</dbReference>
<feature type="transmembrane region" description="Helical" evidence="5">
    <location>
        <begin position="294"/>
        <end position="310"/>
    </location>
</feature>
<feature type="transmembrane region" description="Helical" evidence="5">
    <location>
        <begin position="41"/>
        <end position="64"/>
    </location>
</feature>
<proteinExistence type="predicted"/>
<keyword evidence="3 5" id="KW-1133">Transmembrane helix</keyword>
<dbReference type="SUPFAM" id="SSF81321">
    <property type="entry name" value="Family A G protein-coupled receptor-like"/>
    <property type="match status" value="2"/>
</dbReference>
<dbReference type="GO" id="GO:0016020">
    <property type="term" value="C:membrane"/>
    <property type="evidence" value="ECO:0007669"/>
    <property type="project" value="UniProtKB-SubCell"/>
</dbReference>
<dbReference type="Gene3D" id="1.20.1070.10">
    <property type="entry name" value="Rhodopsin 7-helix transmembrane proteins"/>
    <property type="match status" value="2"/>
</dbReference>
<comment type="caution">
    <text evidence="7">The sequence shown here is derived from an EMBL/GenBank/DDBJ whole genome shotgun (WGS) entry which is preliminary data.</text>
</comment>
<evidence type="ECO:0000256" key="3">
    <source>
        <dbReference type="ARBA" id="ARBA00022989"/>
    </source>
</evidence>
<protein>
    <recommendedName>
        <fullName evidence="6">G-protein coupled receptors family 1 profile domain-containing protein</fullName>
    </recommendedName>
</protein>
<keyword evidence="8" id="KW-1185">Reference proteome</keyword>
<feature type="transmembrane region" description="Helical" evidence="5">
    <location>
        <begin position="175"/>
        <end position="200"/>
    </location>
</feature>
<keyword evidence="2 5" id="KW-0812">Transmembrane</keyword>
<dbReference type="InterPro" id="IPR017452">
    <property type="entry name" value="GPCR_Rhodpsn_7TM"/>
</dbReference>
<feature type="transmembrane region" description="Helical" evidence="5">
    <location>
        <begin position="533"/>
        <end position="553"/>
    </location>
</feature>